<comment type="catalytic activity">
    <reaction evidence="1">
        <text>ATP + protein L-histidine = ADP + protein N-phospho-L-histidine.</text>
        <dbReference type="EC" id="2.7.13.3"/>
    </reaction>
</comment>
<dbReference type="CDD" id="cd00082">
    <property type="entry name" value="HisKA"/>
    <property type="match status" value="1"/>
</dbReference>
<dbReference type="Pfam" id="PF02518">
    <property type="entry name" value="HATPase_c"/>
    <property type="match status" value="1"/>
</dbReference>
<evidence type="ECO:0000256" key="2">
    <source>
        <dbReference type="ARBA" id="ARBA00012438"/>
    </source>
</evidence>
<gene>
    <name evidence="10" type="ORF">FPZ49_31940</name>
</gene>
<name>A0A559JPW7_9BACL</name>
<dbReference type="OrthoDB" id="9815750at2"/>
<evidence type="ECO:0000256" key="6">
    <source>
        <dbReference type="ARBA" id="ARBA00022777"/>
    </source>
</evidence>
<dbReference type="CDD" id="cd00075">
    <property type="entry name" value="HATPase"/>
    <property type="match status" value="1"/>
</dbReference>
<dbReference type="PANTHER" id="PTHR43711">
    <property type="entry name" value="TWO-COMPONENT HISTIDINE KINASE"/>
    <property type="match status" value="1"/>
</dbReference>
<dbReference type="PROSITE" id="PS50109">
    <property type="entry name" value="HIS_KIN"/>
    <property type="match status" value="1"/>
</dbReference>
<keyword evidence="3" id="KW-0597">Phosphoprotein</keyword>
<dbReference type="InterPro" id="IPR036890">
    <property type="entry name" value="HATPase_C_sf"/>
</dbReference>
<dbReference type="SUPFAM" id="SSF55874">
    <property type="entry name" value="ATPase domain of HSP90 chaperone/DNA topoisomerase II/histidine kinase"/>
    <property type="match status" value="1"/>
</dbReference>
<dbReference type="Gene3D" id="3.30.565.10">
    <property type="entry name" value="Histidine kinase-like ATPase, C-terminal domain"/>
    <property type="match status" value="1"/>
</dbReference>
<accession>A0A559JPW7</accession>
<evidence type="ECO:0000256" key="1">
    <source>
        <dbReference type="ARBA" id="ARBA00000085"/>
    </source>
</evidence>
<dbReference type="InterPro" id="IPR003594">
    <property type="entry name" value="HATPase_dom"/>
</dbReference>
<dbReference type="SUPFAM" id="SSF47384">
    <property type="entry name" value="Homodimeric domain of signal transducing histidine kinase"/>
    <property type="match status" value="1"/>
</dbReference>
<dbReference type="InterPro" id="IPR005467">
    <property type="entry name" value="His_kinase_dom"/>
</dbReference>
<dbReference type="Proteomes" id="UP000317036">
    <property type="component" value="Unassembled WGS sequence"/>
</dbReference>
<dbReference type="PRINTS" id="PR00344">
    <property type="entry name" value="BCTRLSENSOR"/>
</dbReference>
<keyword evidence="8" id="KW-0902">Two-component regulatory system</keyword>
<evidence type="ECO:0000256" key="4">
    <source>
        <dbReference type="ARBA" id="ARBA00022679"/>
    </source>
</evidence>
<dbReference type="EC" id="2.7.13.3" evidence="2"/>
<dbReference type="RefSeq" id="WP_144854354.1">
    <property type="nucleotide sequence ID" value="NZ_VNJI01000066.1"/>
</dbReference>
<protein>
    <recommendedName>
        <fullName evidence="2">histidine kinase</fullName>
        <ecNumber evidence="2">2.7.13.3</ecNumber>
    </recommendedName>
</protein>
<feature type="domain" description="Histidine kinase" evidence="9">
    <location>
        <begin position="31"/>
        <end position="246"/>
    </location>
</feature>
<dbReference type="InterPro" id="IPR036097">
    <property type="entry name" value="HisK_dim/P_sf"/>
</dbReference>
<dbReference type="SMART" id="SM00387">
    <property type="entry name" value="HATPase_c"/>
    <property type="match status" value="1"/>
</dbReference>
<dbReference type="Pfam" id="PF00512">
    <property type="entry name" value="HisKA"/>
    <property type="match status" value="1"/>
</dbReference>
<dbReference type="Gene3D" id="1.10.287.130">
    <property type="match status" value="1"/>
</dbReference>
<dbReference type="InterPro" id="IPR004358">
    <property type="entry name" value="Sig_transdc_His_kin-like_C"/>
</dbReference>
<evidence type="ECO:0000313" key="10">
    <source>
        <dbReference type="EMBL" id="TVY01917.1"/>
    </source>
</evidence>
<keyword evidence="6 10" id="KW-0418">Kinase</keyword>
<evidence type="ECO:0000256" key="8">
    <source>
        <dbReference type="ARBA" id="ARBA00023012"/>
    </source>
</evidence>
<comment type="caution">
    <text evidence="10">The sequence shown here is derived from an EMBL/GenBank/DDBJ whole genome shotgun (WGS) entry which is preliminary data.</text>
</comment>
<evidence type="ECO:0000256" key="5">
    <source>
        <dbReference type="ARBA" id="ARBA00022741"/>
    </source>
</evidence>
<proteinExistence type="predicted"/>
<keyword evidence="7" id="KW-0067">ATP-binding</keyword>
<dbReference type="InterPro" id="IPR003661">
    <property type="entry name" value="HisK_dim/P_dom"/>
</dbReference>
<evidence type="ECO:0000256" key="7">
    <source>
        <dbReference type="ARBA" id="ARBA00022840"/>
    </source>
</evidence>
<keyword evidence="5" id="KW-0547">Nucleotide-binding</keyword>
<organism evidence="10 11">
    <name type="scientific">Paenibacillus cremeus</name>
    <dbReference type="NCBI Taxonomy" id="2163881"/>
    <lineage>
        <taxon>Bacteria</taxon>
        <taxon>Bacillati</taxon>
        <taxon>Bacillota</taxon>
        <taxon>Bacilli</taxon>
        <taxon>Bacillales</taxon>
        <taxon>Paenibacillaceae</taxon>
        <taxon>Paenibacillus</taxon>
    </lineage>
</organism>
<dbReference type="EMBL" id="VNJI01000066">
    <property type="protein sequence ID" value="TVY01917.1"/>
    <property type="molecule type" value="Genomic_DNA"/>
</dbReference>
<reference evidence="10 11" key="1">
    <citation type="submission" date="2019-07" db="EMBL/GenBank/DDBJ databases">
        <authorList>
            <person name="Kim J."/>
        </authorList>
    </citation>
    <scope>NUCLEOTIDE SEQUENCE [LARGE SCALE GENOMIC DNA]</scope>
    <source>
        <strain evidence="10 11">JC52</strain>
    </source>
</reference>
<evidence type="ECO:0000256" key="3">
    <source>
        <dbReference type="ARBA" id="ARBA00022553"/>
    </source>
</evidence>
<dbReference type="InterPro" id="IPR050736">
    <property type="entry name" value="Sensor_HK_Regulatory"/>
</dbReference>
<keyword evidence="4" id="KW-0808">Transferase</keyword>
<dbReference type="PANTHER" id="PTHR43711:SF1">
    <property type="entry name" value="HISTIDINE KINASE 1"/>
    <property type="match status" value="1"/>
</dbReference>
<sequence>MIRRTSSLPSPPNPKSSEIDFYKSKLDFAHVVSHEVRNPLTVIRGFANILRHSEKNLSPAGLEKLDAIGRYTKAIDQELTHIIQTEQMLSTDLYVKMEWIHPYETVQEVIELMNIKSYVENVQLVTHIELTTSHAMMGNLMGLRLILSNLVSNAIKYAGEQGSVTFSAFAAGDLLRFVVQDNGIGMSSDQLNSLFQKYGKLNEHKNGQGIGLYVVKNLVDRFHGTIQFESELGSGTTVTVDIPMCASTDDAGHPEAFVQATNG</sequence>
<dbReference type="AlphaFoldDB" id="A0A559JPW7"/>
<dbReference type="GO" id="GO:0000155">
    <property type="term" value="F:phosphorelay sensor kinase activity"/>
    <property type="evidence" value="ECO:0007669"/>
    <property type="project" value="InterPro"/>
</dbReference>
<evidence type="ECO:0000313" key="11">
    <source>
        <dbReference type="Proteomes" id="UP000317036"/>
    </source>
</evidence>
<dbReference type="GO" id="GO:0005524">
    <property type="term" value="F:ATP binding"/>
    <property type="evidence" value="ECO:0007669"/>
    <property type="project" value="UniProtKB-KW"/>
</dbReference>
<evidence type="ECO:0000259" key="9">
    <source>
        <dbReference type="PROSITE" id="PS50109"/>
    </source>
</evidence>
<keyword evidence="11" id="KW-1185">Reference proteome</keyword>